<evidence type="ECO:0000313" key="3">
    <source>
        <dbReference type="Proteomes" id="UP000198704"/>
    </source>
</evidence>
<keyword evidence="3" id="KW-1185">Reference proteome</keyword>
<protein>
    <recommendedName>
        <fullName evidence="4">Cysteine rich repeat-containing protein</fullName>
    </recommendedName>
</protein>
<feature type="signal peptide" evidence="1">
    <location>
        <begin position="1"/>
        <end position="19"/>
    </location>
</feature>
<feature type="chain" id="PRO_5011478741" description="Cysteine rich repeat-containing protein" evidence="1">
    <location>
        <begin position="20"/>
        <end position="83"/>
    </location>
</feature>
<dbReference type="Proteomes" id="UP000198704">
    <property type="component" value="Unassembled WGS sequence"/>
</dbReference>
<organism evidence="2 3">
    <name type="scientific">Methylobacterium phyllostachyos</name>
    <dbReference type="NCBI Taxonomy" id="582672"/>
    <lineage>
        <taxon>Bacteria</taxon>
        <taxon>Pseudomonadati</taxon>
        <taxon>Pseudomonadota</taxon>
        <taxon>Alphaproteobacteria</taxon>
        <taxon>Hyphomicrobiales</taxon>
        <taxon>Methylobacteriaceae</taxon>
        <taxon>Methylobacterium</taxon>
    </lineage>
</organism>
<reference evidence="3" key="1">
    <citation type="submission" date="2016-10" db="EMBL/GenBank/DDBJ databases">
        <authorList>
            <person name="Varghese N."/>
            <person name="Submissions S."/>
        </authorList>
    </citation>
    <scope>NUCLEOTIDE SEQUENCE [LARGE SCALE GENOMIC DNA]</scope>
    <source>
        <strain evidence="3">BL47</strain>
    </source>
</reference>
<name>A0A1H0KJR5_9HYPH</name>
<dbReference type="AlphaFoldDB" id="A0A1H0KJR5"/>
<accession>A0A1H0KJR5</accession>
<dbReference type="RefSeq" id="WP_091722442.1">
    <property type="nucleotide sequence ID" value="NZ_FNHS01000027.1"/>
</dbReference>
<evidence type="ECO:0000313" key="2">
    <source>
        <dbReference type="EMBL" id="SDO55971.1"/>
    </source>
</evidence>
<dbReference type="OrthoDB" id="7998990at2"/>
<keyword evidence="1" id="KW-0732">Signal</keyword>
<gene>
    <name evidence="2" type="ORF">SAMN05216360_12736</name>
</gene>
<sequence length="83" mass="8638">MRSSILALGLIAVAAPALAAPDAPASKRGNKDLKTYCSGDAVTFCSGNDPDSPEMDACFKKNMDKISENCRRAIKAYQGGGGK</sequence>
<proteinExistence type="predicted"/>
<dbReference type="EMBL" id="FNHS01000027">
    <property type="protein sequence ID" value="SDO55971.1"/>
    <property type="molecule type" value="Genomic_DNA"/>
</dbReference>
<evidence type="ECO:0000256" key="1">
    <source>
        <dbReference type="SAM" id="SignalP"/>
    </source>
</evidence>
<evidence type="ECO:0008006" key="4">
    <source>
        <dbReference type="Google" id="ProtNLM"/>
    </source>
</evidence>